<keyword evidence="1" id="KW-1133">Transmembrane helix</keyword>
<protein>
    <submittedName>
        <fullName evidence="2">Uncharacterized protein</fullName>
    </submittedName>
</protein>
<evidence type="ECO:0000256" key="1">
    <source>
        <dbReference type="SAM" id="Phobius"/>
    </source>
</evidence>
<keyword evidence="1" id="KW-0472">Membrane</keyword>
<organism evidence="2">
    <name type="scientific">Tanacetum cinerariifolium</name>
    <name type="common">Dalmatian daisy</name>
    <name type="synonym">Chrysanthemum cinerariifolium</name>
    <dbReference type="NCBI Taxonomy" id="118510"/>
    <lineage>
        <taxon>Eukaryota</taxon>
        <taxon>Viridiplantae</taxon>
        <taxon>Streptophyta</taxon>
        <taxon>Embryophyta</taxon>
        <taxon>Tracheophyta</taxon>
        <taxon>Spermatophyta</taxon>
        <taxon>Magnoliopsida</taxon>
        <taxon>eudicotyledons</taxon>
        <taxon>Gunneridae</taxon>
        <taxon>Pentapetalae</taxon>
        <taxon>asterids</taxon>
        <taxon>campanulids</taxon>
        <taxon>Asterales</taxon>
        <taxon>Asteraceae</taxon>
        <taxon>Asteroideae</taxon>
        <taxon>Anthemideae</taxon>
        <taxon>Anthemidinae</taxon>
        <taxon>Tanacetum</taxon>
    </lineage>
</organism>
<feature type="transmembrane region" description="Helical" evidence="1">
    <location>
        <begin position="20"/>
        <end position="39"/>
    </location>
</feature>
<evidence type="ECO:0000313" key="2">
    <source>
        <dbReference type="EMBL" id="GFC86744.1"/>
    </source>
</evidence>
<accession>A0A699RVH9</accession>
<keyword evidence="1" id="KW-0812">Transmembrane</keyword>
<sequence length="157" mass="17382">MSFREVHNNSRQGSHGPIDLFFRISAYPIIAVVFMRLTIVRHPKGLRHHSSTPQGAAVVVVPSSDRYHDGGLAADSPYSITNQINQPPDLSISFYNRCNYHARKNRQEIRSFKNITAAVVANSPPTAYHDGGSWGRMMVEINVGWLRLAVTVVVGAA</sequence>
<comment type="caution">
    <text evidence="2">The sequence shown here is derived from an EMBL/GenBank/DDBJ whole genome shotgun (WGS) entry which is preliminary data.</text>
</comment>
<feature type="non-terminal residue" evidence="2">
    <location>
        <position position="157"/>
    </location>
</feature>
<dbReference type="AlphaFoldDB" id="A0A699RVH9"/>
<dbReference type="EMBL" id="BKCJ011106777">
    <property type="protein sequence ID" value="GFC86744.1"/>
    <property type="molecule type" value="Genomic_DNA"/>
</dbReference>
<name>A0A699RVH9_TANCI</name>
<proteinExistence type="predicted"/>
<reference evidence="2" key="1">
    <citation type="journal article" date="2019" name="Sci. Rep.">
        <title>Draft genome of Tanacetum cinerariifolium, the natural source of mosquito coil.</title>
        <authorList>
            <person name="Yamashiro T."/>
            <person name="Shiraishi A."/>
            <person name="Satake H."/>
            <person name="Nakayama K."/>
        </authorList>
    </citation>
    <scope>NUCLEOTIDE SEQUENCE</scope>
</reference>
<gene>
    <name evidence="2" type="ORF">Tci_858714</name>
</gene>